<dbReference type="EMBL" id="CP045309">
    <property type="protein sequence ID" value="QGL46013.1"/>
    <property type="molecule type" value="Genomic_DNA"/>
</dbReference>
<dbReference type="PANTHER" id="PTHR12526">
    <property type="entry name" value="GLYCOSYLTRANSFERASE"/>
    <property type="match status" value="1"/>
</dbReference>
<feature type="compositionally biased region" description="Basic and acidic residues" evidence="3">
    <location>
        <begin position="95"/>
        <end position="112"/>
    </location>
</feature>
<feature type="compositionally biased region" description="Basic residues" evidence="3">
    <location>
        <begin position="1"/>
        <end position="11"/>
    </location>
</feature>
<keyword evidence="7" id="KW-1185">Reference proteome</keyword>
<keyword evidence="1" id="KW-0328">Glycosyltransferase</keyword>
<feature type="region of interest" description="Disordered" evidence="3">
    <location>
        <begin position="1"/>
        <end position="212"/>
    </location>
</feature>
<evidence type="ECO:0000259" key="5">
    <source>
        <dbReference type="Pfam" id="PF13439"/>
    </source>
</evidence>
<feature type="compositionally biased region" description="Basic residues" evidence="3">
    <location>
        <begin position="185"/>
        <end position="201"/>
    </location>
</feature>
<evidence type="ECO:0000313" key="6">
    <source>
        <dbReference type="EMBL" id="QGL46013.1"/>
    </source>
</evidence>
<sequence>MGPQHLHRHRPAASVLAGPERREHLPGQPRRDLHRPQRAADVQLLCDRESAAQHRRPRRALPLPERRHVLRPAAGAADLLPRQRQHQVLPVPEPDPDRPDHRSRQPGRRDDQEQSAAHRGTVRADPHPGQPARALPAAAEHPRGDRARVPGGARRDGPQPVPQSHRPHHHVLPAPLLRVPDRARPARPRQLRLRPARRPGSRRPAEARRGPAGLGHLLHQRRLLHVRAAPAADGHPGAVPRGVLPGAQPVRVGGPAVKFAFLIHNFYGVGGTNRAVLNLATALVEDGHEVEIASVFRRLDRTMFEVDDRITVVPLVDTRPRRPDRSHPAHREPSTLIPESEEFHLHYSRLTDERIIAYLRSTDADVVVGTRPGLNLAVALHGPEHAVRVAQEHMTQDLIDDALKAEISRCYGRIDLAYTVTSADAAAFHAGNPVPNTRIEVLPNSSPPPGVPPADGRARIVVAAGRLDPIKRYDRLITAFARAAADCPGWELRIYGDGEQRSALAALIRELGVYGQVHLMGRRDDMSTEWVKGSIAAVTSARESFGMTIVEAMRLGLPVVSTDCPVGPREIIDDGEDGLLVPTDDLDAYVVALRALMWDDDLRVRMARTALANSARFDPAHLAAQFTRHCAEVLAVRRGETPRPRRVRPRTARTALTRSALARGGELLREPHLVRALADPVLRGIAGHDFARRASMGALTRLARVRRARGTSTRLQQAIRRRASTAADGPVADCLVLPDLGLRLSLDAAACSPEASVVLRNRDTREVVQLALAPSPDGLRHVATLDAAGLGEGRWNVHVADGKGARHRVRPRRLDSRVLAGRPGGGRTGVRAHVPYRTTDGYLAVRSWVRTAHGEVRGIALDGEGVTIAFTWHGPGAPDGAVLRRRGHRPDALTVPVTSTSDGALTMVVPLAPLADLRLGRYEDWDILLRQADSLGEVRLGRFLDDVVDKKRTYNYPEIHLTQEVELDLVEEDPAPMLRVRPYYTIDGELSLVVIDRP</sequence>
<organism evidence="6 7">
    <name type="scientific">Micromonospora terminaliae</name>
    <dbReference type="NCBI Taxonomy" id="1914461"/>
    <lineage>
        <taxon>Bacteria</taxon>
        <taxon>Bacillati</taxon>
        <taxon>Actinomycetota</taxon>
        <taxon>Actinomycetes</taxon>
        <taxon>Micromonosporales</taxon>
        <taxon>Micromonosporaceae</taxon>
        <taxon>Micromonospora</taxon>
    </lineage>
</organism>
<name>A0ABX6E0B8_9ACTN</name>
<dbReference type="PANTHER" id="PTHR12526:SF627">
    <property type="entry name" value="D-RHAMNOSYLTRANSFERASE WBPZ"/>
    <property type="match status" value="1"/>
</dbReference>
<dbReference type="CDD" id="cd03820">
    <property type="entry name" value="GT4_AmsD-like"/>
    <property type="match status" value="1"/>
</dbReference>
<reference evidence="6 7" key="1">
    <citation type="submission" date="2019-10" db="EMBL/GenBank/DDBJ databases">
        <title>Genome Sequence of Micromonospora terminaliae DSM 101760.</title>
        <authorList>
            <person name="Guo L."/>
        </authorList>
    </citation>
    <scope>NUCLEOTIDE SEQUENCE [LARGE SCALE GENOMIC DNA]</scope>
    <source>
        <strain evidence="6 7">DSM 101760</strain>
    </source>
</reference>
<dbReference type="InterPro" id="IPR001296">
    <property type="entry name" value="Glyco_trans_1"/>
</dbReference>
<dbReference type="Pfam" id="PF00534">
    <property type="entry name" value="Glycos_transf_1"/>
    <property type="match status" value="1"/>
</dbReference>
<evidence type="ECO:0000256" key="2">
    <source>
        <dbReference type="ARBA" id="ARBA00022679"/>
    </source>
</evidence>
<protein>
    <submittedName>
        <fullName evidence="6">Glycosyltransferase</fullName>
    </submittedName>
</protein>
<accession>A0ABX6E0B8</accession>
<gene>
    <name evidence="6" type="ORF">GCE86_02450</name>
</gene>
<dbReference type="Gene3D" id="3.40.50.2000">
    <property type="entry name" value="Glycogen Phosphorylase B"/>
    <property type="match status" value="2"/>
</dbReference>
<feature type="compositionally biased region" description="Basic and acidic residues" evidence="3">
    <location>
        <begin position="140"/>
        <end position="157"/>
    </location>
</feature>
<evidence type="ECO:0000259" key="4">
    <source>
        <dbReference type="Pfam" id="PF00534"/>
    </source>
</evidence>
<dbReference type="Proteomes" id="UP000402241">
    <property type="component" value="Chromosome"/>
</dbReference>
<feature type="compositionally biased region" description="Basic and acidic residues" evidence="3">
    <location>
        <begin position="19"/>
        <end position="35"/>
    </location>
</feature>
<dbReference type="SUPFAM" id="SSF53756">
    <property type="entry name" value="UDP-Glycosyltransferase/glycogen phosphorylase"/>
    <property type="match status" value="1"/>
</dbReference>
<proteinExistence type="predicted"/>
<evidence type="ECO:0000313" key="7">
    <source>
        <dbReference type="Proteomes" id="UP000402241"/>
    </source>
</evidence>
<dbReference type="Pfam" id="PF13439">
    <property type="entry name" value="Glyco_transf_4"/>
    <property type="match status" value="1"/>
</dbReference>
<dbReference type="InterPro" id="IPR028098">
    <property type="entry name" value="Glyco_trans_4-like_N"/>
</dbReference>
<keyword evidence="2" id="KW-0808">Transferase</keyword>
<feature type="domain" description="Glycosyltransferase subfamily 4-like N-terminal" evidence="5">
    <location>
        <begin position="269"/>
        <end position="444"/>
    </location>
</feature>
<feature type="domain" description="Glycosyl transferase family 1" evidence="4">
    <location>
        <begin position="455"/>
        <end position="610"/>
    </location>
</feature>
<evidence type="ECO:0000256" key="3">
    <source>
        <dbReference type="SAM" id="MobiDB-lite"/>
    </source>
</evidence>
<evidence type="ECO:0000256" key="1">
    <source>
        <dbReference type="ARBA" id="ARBA00022676"/>
    </source>
</evidence>